<dbReference type="Proteomes" id="UP001064632">
    <property type="component" value="Chromosome"/>
</dbReference>
<evidence type="ECO:0000313" key="3">
    <source>
        <dbReference type="Proteomes" id="UP001064632"/>
    </source>
</evidence>
<gene>
    <name evidence="2" type="ORF">N4264_01170</name>
</gene>
<keyword evidence="3" id="KW-1185">Reference proteome</keyword>
<evidence type="ECO:0000256" key="1">
    <source>
        <dbReference type="SAM" id="MobiDB-lite"/>
    </source>
</evidence>
<name>A0ABY6BE18_9GAMM</name>
<proteinExistence type="predicted"/>
<dbReference type="RefSeq" id="WP_261695248.1">
    <property type="nucleotide sequence ID" value="NZ_CP104694.1"/>
</dbReference>
<organism evidence="2 3">
    <name type="scientific">Tahibacter amnicola</name>
    <dbReference type="NCBI Taxonomy" id="2976241"/>
    <lineage>
        <taxon>Bacteria</taxon>
        <taxon>Pseudomonadati</taxon>
        <taxon>Pseudomonadota</taxon>
        <taxon>Gammaproteobacteria</taxon>
        <taxon>Lysobacterales</taxon>
        <taxon>Rhodanobacteraceae</taxon>
        <taxon>Tahibacter</taxon>
    </lineage>
</organism>
<reference evidence="2" key="1">
    <citation type="submission" date="2022-09" db="EMBL/GenBank/DDBJ databases">
        <title>Tahibacter sp. nov., isolated from a fresh water.</title>
        <authorList>
            <person name="Baek J.H."/>
            <person name="Lee J.K."/>
            <person name="Kim J.M."/>
            <person name="Jeon C.O."/>
        </authorList>
    </citation>
    <scope>NUCLEOTIDE SEQUENCE</scope>
    <source>
        <strain evidence="2">W38</strain>
    </source>
</reference>
<feature type="region of interest" description="Disordered" evidence="1">
    <location>
        <begin position="356"/>
        <end position="375"/>
    </location>
</feature>
<protein>
    <submittedName>
        <fullName evidence="2">Uncharacterized protein</fullName>
    </submittedName>
</protein>
<dbReference type="EMBL" id="CP104694">
    <property type="protein sequence ID" value="UXI68288.1"/>
    <property type="molecule type" value="Genomic_DNA"/>
</dbReference>
<accession>A0ABY6BE18</accession>
<evidence type="ECO:0000313" key="2">
    <source>
        <dbReference type="EMBL" id="UXI68288.1"/>
    </source>
</evidence>
<sequence>MRKFLLFLVVLVGVTALHVASRKGPRPSPGDPATAQDCPDLSGTYNVSNEGPVKLFAWAMPHIAWLGGGPVLRIEQLAEGHIRTSRVVSHAYVEQTLAEMRERQPDRYRRVYNLLVSWQQGRDDETSREALAEQGLSLEYVHHAYRDRDFRCADGWMAFGSEPAVDLQRDASGDLVGRAVEVSRKDLFSVWCGDGCKYVSIPTGWKALESTWPRTDPIESWNPRNLRAGYALPLPQGVSPPAPRATPLPEAPADQIIAYADAETLRARLQVLGIAPEAIVSVTVKAPQAIVTLRLDRKALDQAIYAIWRAGRFRPKELETRPDGQSLLATLEIDDSDLLRAADIQPVAMPATAAATTANTAAGKPADPPPQGFGTAKSISRRLNALIPAGCRVHDVRFGKGLVVVTGTAASTACVSDTLRAIDTHQQGMRLRSPELQDIEDGPGTGKTFQITVYASSLTAE</sequence>